<evidence type="ECO:0000256" key="1">
    <source>
        <dbReference type="ARBA" id="ARBA00003689"/>
    </source>
</evidence>
<feature type="domain" description="Beta/gamma crystallin 'Greek key'" evidence="5">
    <location>
        <begin position="321"/>
        <end position="363"/>
    </location>
</feature>
<feature type="domain" description="Beta/gamma crystallin 'Greek key'" evidence="5">
    <location>
        <begin position="505"/>
        <end position="539"/>
    </location>
</feature>
<dbReference type="Proteomes" id="UP000824540">
    <property type="component" value="Unassembled WGS sequence"/>
</dbReference>
<keyword evidence="4" id="KW-0677">Repeat</keyword>
<comment type="function">
    <text evidence="1">Crystallins are the dominant structural components of the vertebrate eye lens.</text>
</comment>
<feature type="non-terminal residue" evidence="6">
    <location>
        <position position="539"/>
    </location>
</feature>
<feature type="domain" description="Beta/gamma crystallin 'Greek key'" evidence="5">
    <location>
        <begin position="193"/>
        <end position="231"/>
    </location>
</feature>
<proteinExistence type="inferred from homology"/>
<reference evidence="6" key="1">
    <citation type="thesis" date="2021" institute="BYU ScholarsArchive" country="Provo, UT, USA">
        <title>Applications of and Algorithms for Genome Assembly and Genomic Analyses with an Emphasis on Marine Teleosts.</title>
        <authorList>
            <person name="Pickett B.D."/>
        </authorList>
    </citation>
    <scope>NUCLEOTIDE SEQUENCE</scope>
    <source>
        <strain evidence="6">HI-2016</strain>
    </source>
</reference>
<accession>A0A8T2P820</accession>
<dbReference type="AlphaFoldDB" id="A0A8T2P820"/>
<protein>
    <recommendedName>
        <fullName evidence="5">Beta/gamma crystallin 'Greek key' domain-containing protein</fullName>
    </recommendedName>
</protein>
<keyword evidence="3" id="KW-0273">Eye lens protein</keyword>
<feature type="domain" description="Beta/gamma crystallin 'Greek key'" evidence="5">
    <location>
        <begin position="377"/>
        <end position="415"/>
    </location>
</feature>
<organism evidence="6 7">
    <name type="scientific">Albula glossodonta</name>
    <name type="common">roundjaw bonefish</name>
    <dbReference type="NCBI Taxonomy" id="121402"/>
    <lineage>
        <taxon>Eukaryota</taxon>
        <taxon>Metazoa</taxon>
        <taxon>Chordata</taxon>
        <taxon>Craniata</taxon>
        <taxon>Vertebrata</taxon>
        <taxon>Euteleostomi</taxon>
        <taxon>Actinopterygii</taxon>
        <taxon>Neopterygii</taxon>
        <taxon>Teleostei</taxon>
        <taxon>Albuliformes</taxon>
        <taxon>Albulidae</taxon>
        <taxon>Albula</taxon>
    </lineage>
</organism>
<feature type="domain" description="Beta/gamma crystallin 'Greek key'" evidence="5">
    <location>
        <begin position="1"/>
        <end position="37"/>
    </location>
</feature>
<dbReference type="PANTHER" id="PTHR11818:SF126">
    <property type="entry name" value="CRYSTALLIN, GAMMA MX,-LIKE 2-RELATED"/>
    <property type="match status" value="1"/>
</dbReference>
<dbReference type="FunFam" id="2.60.20.10:FF:000003">
    <property type="entry name" value="Crystallin gamma S"/>
    <property type="match status" value="3"/>
</dbReference>
<feature type="domain" description="Beta/gamma crystallin 'Greek key'" evidence="5">
    <location>
        <begin position="416"/>
        <end position="458"/>
    </location>
</feature>
<dbReference type="SUPFAM" id="SSF49695">
    <property type="entry name" value="gamma-Crystallin-like"/>
    <property type="match status" value="3"/>
</dbReference>
<feature type="domain" description="Beta/gamma crystallin 'Greek key'" evidence="5">
    <location>
        <begin position="38"/>
        <end position="80"/>
    </location>
</feature>
<dbReference type="Pfam" id="PF00030">
    <property type="entry name" value="Crystall"/>
    <property type="match status" value="6"/>
</dbReference>
<dbReference type="PANTHER" id="PTHR11818">
    <property type="entry name" value="BETA/GAMMA CRYSTALLIN"/>
    <property type="match status" value="1"/>
</dbReference>
<dbReference type="OrthoDB" id="8407241at2759"/>
<comment type="caution">
    <text evidence="6">The sequence shown here is derived from an EMBL/GenBank/DDBJ whole genome shotgun (WGS) entry which is preliminary data.</text>
</comment>
<comment type="similarity">
    <text evidence="2">Belongs to the beta/gamma-crystallin family.</text>
</comment>
<feature type="domain" description="Beta/gamma crystallin 'Greek key'" evidence="5">
    <location>
        <begin position="280"/>
        <end position="320"/>
    </location>
</feature>
<dbReference type="InterPro" id="IPR050252">
    <property type="entry name" value="Beta/Gamma-Crystallin"/>
</dbReference>
<evidence type="ECO:0000259" key="5">
    <source>
        <dbReference type="PROSITE" id="PS50915"/>
    </source>
</evidence>
<dbReference type="GO" id="GO:0007601">
    <property type="term" value="P:visual perception"/>
    <property type="evidence" value="ECO:0007669"/>
    <property type="project" value="TreeGrafter"/>
</dbReference>
<dbReference type="GO" id="GO:0002088">
    <property type="term" value="P:lens development in camera-type eye"/>
    <property type="evidence" value="ECO:0007669"/>
    <property type="project" value="TreeGrafter"/>
</dbReference>
<dbReference type="Gene3D" id="2.60.20.10">
    <property type="entry name" value="Crystallins"/>
    <property type="match status" value="6"/>
</dbReference>
<evidence type="ECO:0000256" key="2">
    <source>
        <dbReference type="ARBA" id="ARBA00009646"/>
    </source>
</evidence>
<dbReference type="SMART" id="SM00247">
    <property type="entry name" value="XTALbg"/>
    <property type="match status" value="6"/>
</dbReference>
<dbReference type="PRINTS" id="PR01367">
    <property type="entry name" value="BGCRYSTALLIN"/>
</dbReference>
<evidence type="ECO:0000313" key="7">
    <source>
        <dbReference type="Proteomes" id="UP000824540"/>
    </source>
</evidence>
<feature type="domain" description="Beta/gamma crystallin 'Greek key'" evidence="5">
    <location>
        <begin position="128"/>
        <end position="169"/>
    </location>
</feature>
<dbReference type="InterPro" id="IPR011024">
    <property type="entry name" value="G_crystallin-like"/>
</dbReference>
<dbReference type="PROSITE" id="PS50915">
    <property type="entry name" value="CRYSTALLIN_BETA_GAMMA"/>
    <property type="match status" value="11"/>
</dbReference>
<dbReference type="EMBL" id="JAFBMS010000010">
    <property type="protein sequence ID" value="KAG9348744.1"/>
    <property type="molecule type" value="Genomic_DNA"/>
</dbReference>
<feature type="domain" description="Beta/gamma crystallin 'Greek key'" evidence="5">
    <location>
        <begin position="232"/>
        <end position="274"/>
    </location>
</feature>
<dbReference type="GO" id="GO:0005212">
    <property type="term" value="F:structural constituent of eye lens"/>
    <property type="evidence" value="ECO:0007669"/>
    <property type="project" value="UniProtKB-KW"/>
</dbReference>
<feature type="non-terminal residue" evidence="6">
    <location>
        <position position="1"/>
    </location>
</feature>
<evidence type="ECO:0000256" key="4">
    <source>
        <dbReference type="ARBA" id="ARBA00022737"/>
    </source>
</evidence>
<gene>
    <name evidence="6" type="ORF">JZ751_029061</name>
</gene>
<name>A0A8T2P820_9TELE</name>
<feature type="domain" description="Beta/gamma crystallin 'Greek key'" evidence="5">
    <location>
        <begin position="464"/>
        <end position="504"/>
    </location>
</feature>
<dbReference type="InterPro" id="IPR001064">
    <property type="entry name" value="Beta/gamma_crystallin"/>
</dbReference>
<evidence type="ECO:0000313" key="6">
    <source>
        <dbReference type="EMBL" id="KAG9348744.1"/>
    </source>
</evidence>
<keyword evidence="7" id="KW-1185">Reference proteome</keyword>
<sequence>IVFYEDKNFQGRCYECSSDCPDLHSYFTRCNSIRVESGCWVLYERPNYMGYQYILTRGEYPDHQQWMGFNDSIKSCRMIKNVYGNVYKLRIYERPDFGGQMVEHTEDCPSVQDALKLREVHSCVVMDGAWAFYEQPNYRGRQYFLERGDYRQPTDWGATSPIGCPEFVFLYPANKYTMLEGVAPVALIRCFCGQIIFYEDRNFQGRCFECCSDCADLHSHFTRCNSVRVESGCWVLFERPNYTGYQYVLLPGEYPDYQRWMGFNDCVRSCRIIRNTTGSHRIKLFDRPNFEGQSVEVTENSPSIQERFHSKEVNSCIVLEGAWVFYEHPNYRGRQYLLEKGEFRRYTDWGAMHATVGSIRRVTELDDAPCCFTSSPQQIIFYEDRNFQGRTFECSSDCPELSSHFSRCNSIRVESGAWVLYERPNFTGYQYILTRGEYPEYQHWMGFNDTIRSCRLIRTTSGMHRIRIYQQHDFMGRMLELSEDSPSLYEHFGHREIHSCNVLNGAWVFYEQPNYRGRQYLLERGEYRRFTEWSAMHPT</sequence>
<evidence type="ECO:0000256" key="3">
    <source>
        <dbReference type="ARBA" id="ARBA00022613"/>
    </source>
</evidence>
<dbReference type="FunFam" id="2.60.20.10:FF:000001">
    <property type="entry name" value="Crystallin gamma S"/>
    <property type="match status" value="3"/>
</dbReference>